<dbReference type="InterPro" id="IPR036390">
    <property type="entry name" value="WH_DNA-bd_sf"/>
</dbReference>
<proteinExistence type="predicted"/>
<name>A0A2H0BIS6_9BACT</name>
<dbReference type="InterPro" id="IPR036388">
    <property type="entry name" value="WH-like_DNA-bd_sf"/>
</dbReference>
<dbReference type="Proteomes" id="UP000229847">
    <property type="component" value="Unassembled WGS sequence"/>
</dbReference>
<protein>
    <recommendedName>
        <fullName evidence="3">HTH arsR-type domain-containing protein</fullName>
    </recommendedName>
</protein>
<accession>A0A2H0BIS6</accession>
<comment type="caution">
    <text evidence="1">The sequence shown here is derived from an EMBL/GenBank/DDBJ whole genome shotgun (WGS) entry which is preliminary data.</text>
</comment>
<dbReference type="AlphaFoldDB" id="A0A2H0BIS6"/>
<evidence type="ECO:0000313" key="1">
    <source>
        <dbReference type="EMBL" id="PIP57541.1"/>
    </source>
</evidence>
<reference evidence="1 2" key="1">
    <citation type="submission" date="2017-09" db="EMBL/GenBank/DDBJ databases">
        <title>Depth-based differentiation of microbial function through sediment-hosted aquifers and enrichment of novel symbionts in the deep terrestrial subsurface.</title>
        <authorList>
            <person name="Probst A.J."/>
            <person name="Ladd B."/>
            <person name="Jarett J.K."/>
            <person name="Geller-Mcgrath D.E."/>
            <person name="Sieber C.M."/>
            <person name="Emerson J.B."/>
            <person name="Anantharaman K."/>
            <person name="Thomas B.C."/>
            <person name="Malmstrom R."/>
            <person name="Stieglmeier M."/>
            <person name="Klingl A."/>
            <person name="Woyke T."/>
            <person name="Ryan C.M."/>
            <person name="Banfield J.F."/>
        </authorList>
    </citation>
    <scope>NUCLEOTIDE SEQUENCE [LARGE SCALE GENOMIC DNA]</scope>
    <source>
        <strain evidence="1">CG22_combo_CG10-13_8_21_14_all_39_10</strain>
    </source>
</reference>
<dbReference type="Gene3D" id="1.10.10.10">
    <property type="entry name" value="Winged helix-like DNA-binding domain superfamily/Winged helix DNA-binding domain"/>
    <property type="match status" value="1"/>
</dbReference>
<dbReference type="EMBL" id="PCSW01000077">
    <property type="protein sequence ID" value="PIP57541.1"/>
    <property type="molecule type" value="Genomic_DNA"/>
</dbReference>
<gene>
    <name evidence="1" type="ORF">COX03_02505</name>
</gene>
<evidence type="ECO:0008006" key="3">
    <source>
        <dbReference type="Google" id="ProtNLM"/>
    </source>
</evidence>
<evidence type="ECO:0000313" key="2">
    <source>
        <dbReference type="Proteomes" id="UP000229847"/>
    </source>
</evidence>
<sequence length="109" mass="12815">MNNDKKLAKEERLFREEMWLRSAVSSAAIEGNTLTVLEYKLLTLPTRRREIYNLMEKHPYSSFDYISKKFPKVNPKTLHYDLKKLQEKGFVVKVGETRGATYRTKNGKT</sequence>
<organism evidence="1 2">
    <name type="scientific">Candidatus Woesebacteria bacterium CG22_combo_CG10-13_8_21_14_all_39_10</name>
    <dbReference type="NCBI Taxonomy" id="1975059"/>
    <lineage>
        <taxon>Bacteria</taxon>
        <taxon>Candidatus Woeseibacteriota</taxon>
    </lineage>
</organism>
<dbReference type="SUPFAM" id="SSF46785">
    <property type="entry name" value="Winged helix' DNA-binding domain"/>
    <property type="match status" value="1"/>
</dbReference>